<dbReference type="Proteomes" id="UP000076881">
    <property type="component" value="Unassembled WGS sequence"/>
</dbReference>
<evidence type="ECO:0000313" key="3">
    <source>
        <dbReference type="Proteomes" id="UP000076881"/>
    </source>
</evidence>
<feature type="domain" description="DUF7580" evidence="1">
    <location>
        <begin position="4"/>
        <end position="167"/>
    </location>
</feature>
<name>A0A167ZME5_CORDF</name>
<dbReference type="EMBL" id="AZHF01000012">
    <property type="protein sequence ID" value="OAA67691.1"/>
    <property type="molecule type" value="Genomic_DNA"/>
</dbReference>
<dbReference type="OrthoDB" id="3565018at2759"/>
<accession>A0A167ZME5</accession>
<dbReference type="PANTHER" id="PTHR35186:SF4">
    <property type="entry name" value="PRION-INHIBITION AND PROPAGATION HELO DOMAIN-CONTAINING PROTEIN"/>
    <property type="match status" value="1"/>
</dbReference>
<dbReference type="PANTHER" id="PTHR35186">
    <property type="entry name" value="ANK_REP_REGION DOMAIN-CONTAINING PROTEIN"/>
    <property type="match status" value="1"/>
</dbReference>
<dbReference type="Pfam" id="PF24476">
    <property type="entry name" value="DUF7580"/>
    <property type="match status" value="1"/>
</dbReference>
<proteinExistence type="predicted"/>
<dbReference type="STRING" id="1081108.A0A167ZME5"/>
<gene>
    <name evidence="2" type="ORF">LEL_10314</name>
</gene>
<comment type="caution">
    <text evidence="2">The sequence shown here is derived from an EMBL/GenBank/DDBJ whole genome shotgun (WGS) entry which is preliminary data.</text>
</comment>
<evidence type="ECO:0000313" key="2">
    <source>
        <dbReference type="EMBL" id="OAA67691.1"/>
    </source>
</evidence>
<sequence>MPYMTYTEKLQLAVTLSSSFLQLCGTPWLSEHMSSDNIVFQRRKNTYFYEDMFIWKATRHEPLSVGAPASLLEERRNPALLSLGFLLVELFFGRPLAADCSIAEQRLERKFREAQLLLPRIRLESGNYFSAVSRCLDGELHTRKLDEMQLTEHAYAGIVALLKKDLEALSIVG</sequence>
<keyword evidence="3" id="KW-1185">Reference proteome</keyword>
<evidence type="ECO:0000259" key="1">
    <source>
        <dbReference type="Pfam" id="PF24476"/>
    </source>
</evidence>
<protein>
    <recommendedName>
        <fullName evidence="1">DUF7580 domain-containing protein</fullName>
    </recommendedName>
</protein>
<reference evidence="2 3" key="1">
    <citation type="journal article" date="2016" name="Genome Biol. Evol.">
        <title>Divergent and convergent evolution of fungal pathogenicity.</title>
        <authorList>
            <person name="Shang Y."/>
            <person name="Xiao G."/>
            <person name="Zheng P."/>
            <person name="Cen K."/>
            <person name="Zhan S."/>
            <person name="Wang C."/>
        </authorList>
    </citation>
    <scope>NUCLEOTIDE SEQUENCE [LARGE SCALE GENOMIC DNA]</scope>
    <source>
        <strain evidence="2 3">RCEF 1005</strain>
    </source>
</reference>
<dbReference type="AlphaFoldDB" id="A0A167ZME5"/>
<organism evidence="2 3">
    <name type="scientific">Akanthomyces lecanii RCEF 1005</name>
    <dbReference type="NCBI Taxonomy" id="1081108"/>
    <lineage>
        <taxon>Eukaryota</taxon>
        <taxon>Fungi</taxon>
        <taxon>Dikarya</taxon>
        <taxon>Ascomycota</taxon>
        <taxon>Pezizomycotina</taxon>
        <taxon>Sordariomycetes</taxon>
        <taxon>Hypocreomycetidae</taxon>
        <taxon>Hypocreales</taxon>
        <taxon>Cordycipitaceae</taxon>
        <taxon>Akanthomyces</taxon>
        <taxon>Cordyceps confragosa</taxon>
    </lineage>
</organism>
<dbReference type="InterPro" id="IPR056002">
    <property type="entry name" value="DUF7580"/>
</dbReference>